<feature type="region of interest" description="Disordered" evidence="1">
    <location>
        <begin position="749"/>
        <end position="792"/>
    </location>
</feature>
<feature type="region of interest" description="Disordered" evidence="1">
    <location>
        <begin position="857"/>
        <end position="886"/>
    </location>
</feature>
<feature type="region of interest" description="Disordered" evidence="1">
    <location>
        <begin position="149"/>
        <end position="488"/>
    </location>
</feature>
<feature type="compositionally biased region" description="Low complexity" evidence="1">
    <location>
        <begin position="566"/>
        <end position="576"/>
    </location>
</feature>
<feature type="compositionally biased region" description="Polar residues" evidence="1">
    <location>
        <begin position="46"/>
        <end position="68"/>
    </location>
</feature>
<evidence type="ECO:0000313" key="2">
    <source>
        <dbReference type="EMBL" id="OWP05442.1"/>
    </source>
</evidence>
<feature type="compositionally biased region" description="Basic and acidic residues" evidence="1">
    <location>
        <begin position="1214"/>
        <end position="1232"/>
    </location>
</feature>
<feature type="region of interest" description="Disordered" evidence="1">
    <location>
        <begin position="1"/>
        <end position="123"/>
    </location>
</feature>
<feature type="compositionally biased region" description="Polar residues" evidence="1">
    <location>
        <begin position="599"/>
        <end position="610"/>
    </location>
</feature>
<feature type="compositionally biased region" description="Basic and acidic residues" evidence="1">
    <location>
        <begin position="159"/>
        <end position="184"/>
    </location>
</feature>
<feature type="compositionally biased region" description="Basic and acidic residues" evidence="1">
    <location>
        <begin position="312"/>
        <end position="328"/>
    </location>
</feature>
<sequence length="1618" mass="180070">MAGGRAFGYFKPTPEEQEENLDCRSDRAKRFTQTRKSLALSRAGSEPTTARSKQFQRASYPSFSTRSPSLDYLNGNAYSRNLQQNDVMSHDDAHPHPRVAKRPASLSDTLGNSSPKRQQVTHNASTGTEILSGDLDGQLSDQIFLGLDASGREDGDEDVAQHLEDETRRKEQTETPEQAPDRYGIKTTQGVHPGTRSVGGGSWNLPNQDLPRSRQQSHSTENTPEQPHTLHQKALSSSSGETEPQPHTPSENAGTPQQLPSKVSRESLERGSQMAEHLRFPRRGEKQSQRNPSSQTLQHYQLPTDDVEGEWIEVHASERGRHPTREPKYTLSRTRQHSAEGSRTRSESRYRREDFAQRKGAIQGAKVRNLRHHESDSRMHGPDGRGYAQQSQAGNRQRAVRPQLAPGFGDVQFSFRSIDESEEETESKSMASRAVSRARQESASRQQTHRSQPPKHIETAQRERRNDPLEYGRMPRSFHTPMTQHNVCRNTPAQLEDALRAYERLVTTIGPGDVSVGPRSRNQPLDVFNEPRYYDTQHAHQSSHTQKRGRESLVRTPTRQRDRSQSRQGSVRSSLRATSHISESQPVGFAGFGHVTLIKGSTPQSHTSRGGSRAGSVDGRFRHISRGVFTPTTSRPDTPNGGVNLCKVSPAQAETPLQEALRRKPQRPQETRQETIATANKATDVLFRKNIFGNISQKKTPSLLKIKPETPARLPSGRGLISDVIDLCTPESLKRPMPMKERLTPANVYKNPASTRGTRPKNPGAPNVSVKKAAKPKDQPRPQPVDSAAFRQQRAAETIVTKEIKGADEAFDIAIFGEVLHDQAAIDKKTEEARVAGQLEREKKMAALLAKEEAARLAEEENKKKQREEIAKLKLEKEKEEEKKRIKRVVERKKQEALELQEKEALRKKAAEKIRADRQKLAEEEKQKELSRQKAGRMEAQHLAQLEAKREAARKQAASLSASRLALAAPTKPDNSAADELDNDFQSLFVGADDSADSPAALEAQSIPIKQTDAPAAKAVPGNAAEVFVQPRILSVYRAEKEIEDAARAAERSKAKMNARYSANSKASKPDLIRPQLPHIAERPPSRPRPVPAKAAAPKPPPKPKAQPGPKSAAGAKAGSNLNPEGSSSFGNTPSPVFALLPPALEFCDNPIAKRWFEGLPEGFSVFGKTKAKPNGPKIREYRHKVKLISEIEREELEMAAKEKKKATSRKKKSPTEEQKAENRRKRTEQARQKQIRNIQDLANRNGINLSESDLKTQVEEFMAQREKRNEKRNETRKLRESQAKEDDASDEGVVGTQQAAVIGTQQARPLDRSQPAAEVVYSESETESEEDADDEPESKPRSSTATPEVAEADDVDAGSGSESDDTEVGAVPPAKSARNDTDHSISQMINKPARDDDRLVFIYQVIKFESEGTGDDEAKTHTSQMQGQFVSLDEANGLVKFMVSKYREFNTRSTVEWFVGDKLHANIVFDARHEVKLYIKAYVKASSLLPAETLANLPARFPARSWIVMAYSERRTANGDGVLEVHHESRRIQQFTVLQMANHEACAQLIELTRPKRPKMDDVVDHNHAAEQMRGARDSANEEGVGFEVEIEGDAASWFEGTIKVAVEHFDVAGPLN</sequence>
<evidence type="ECO:0000313" key="3">
    <source>
        <dbReference type="Proteomes" id="UP000242519"/>
    </source>
</evidence>
<feature type="compositionally biased region" description="Low complexity" evidence="1">
    <location>
        <begin position="955"/>
        <end position="969"/>
    </location>
</feature>
<feature type="compositionally biased region" description="Basic and acidic residues" evidence="1">
    <location>
        <begin position="337"/>
        <end position="357"/>
    </location>
</feature>
<feature type="compositionally biased region" description="Basic and acidic residues" evidence="1">
    <location>
        <begin position="372"/>
        <end position="383"/>
    </location>
</feature>
<feature type="region of interest" description="Disordered" evidence="1">
    <location>
        <begin position="1046"/>
        <end position="1136"/>
    </location>
</feature>
<feature type="compositionally biased region" description="Basic and acidic residues" evidence="1">
    <location>
        <begin position="276"/>
        <end position="288"/>
    </location>
</feature>
<feature type="compositionally biased region" description="Polar residues" evidence="1">
    <location>
        <begin position="213"/>
        <end position="226"/>
    </location>
</feature>
<feature type="compositionally biased region" description="Polar residues" evidence="1">
    <location>
        <begin position="441"/>
        <end position="451"/>
    </location>
</feature>
<gene>
    <name evidence="2" type="ORF">B2J93_7643</name>
</gene>
<name>A0A218ZCG6_9HELO</name>
<feature type="compositionally biased region" description="Acidic residues" evidence="1">
    <location>
        <begin position="1351"/>
        <end position="1368"/>
    </location>
</feature>
<feature type="compositionally biased region" description="Low complexity" evidence="1">
    <location>
        <begin position="1108"/>
        <end position="1120"/>
    </location>
</feature>
<dbReference type="OrthoDB" id="3556655at2759"/>
<feature type="compositionally biased region" description="Polar residues" evidence="1">
    <location>
        <begin position="1236"/>
        <end position="1252"/>
    </location>
</feature>
<dbReference type="STRING" id="503106.A0A218ZCG6"/>
<feature type="compositionally biased region" description="Polar residues" evidence="1">
    <location>
        <begin position="248"/>
        <end position="261"/>
    </location>
</feature>
<feature type="compositionally biased region" description="Basic and acidic residues" evidence="1">
    <location>
        <begin position="548"/>
        <end position="565"/>
    </location>
</feature>
<feature type="region of interest" description="Disordered" evidence="1">
    <location>
        <begin position="533"/>
        <end position="582"/>
    </location>
</feature>
<dbReference type="InParanoid" id="A0A218ZCG6"/>
<keyword evidence="3" id="KW-1185">Reference proteome</keyword>
<organism evidence="2 3">
    <name type="scientific">Diplocarpon coronariae</name>
    <dbReference type="NCBI Taxonomy" id="2795749"/>
    <lineage>
        <taxon>Eukaryota</taxon>
        <taxon>Fungi</taxon>
        <taxon>Dikarya</taxon>
        <taxon>Ascomycota</taxon>
        <taxon>Pezizomycotina</taxon>
        <taxon>Leotiomycetes</taxon>
        <taxon>Helotiales</taxon>
        <taxon>Drepanopezizaceae</taxon>
        <taxon>Diplocarpon</taxon>
    </lineage>
</organism>
<feature type="compositionally biased region" description="Basic and acidic residues" evidence="1">
    <location>
        <begin position="455"/>
        <end position="470"/>
    </location>
</feature>
<protein>
    <submittedName>
        <fullName evidence="2">Uncharacterized protein</fullName>
    </submittedName>
</protein>
<feature type="compositionally biased region" description="Polar residues" evidence="1">
    <location>
        <begin position="1121"/>
        <end position="1135"/>
    </location>
</feature>
<comment type="caution">
    <text evidence="2">The sequence shown here is derived from an EMBL/GenBank/DDBJ whole genome shotgun (WGS) entry which is preliminary data.</text>
</comment>
<feature type="compositionally biased region" description="Polar residues" evidence="1">
    <location>
        <begin position="106"/>
        <end position="123"/>
    </location>
</feature>
<feature type="compositionally biased region" description="Polar residues" evidence="1">
    <location>
        <begin position="76"/>
        <end position="87"/>
    </location>
</feature>
<feature type="compositionally biased region" description="Polar residues" evidence="1">
    <location>
        <begin position="289"/>
        <end position="301"/>
    </location>
</feature>
<accession>A0A218ZCG6</accession>
<feature type="compositionally biased region" description="Basic and acidic residues" evidence="1">
    <location>
        <begin position="908"/>
        <end position="940"/>
    </location>
</feature>
<reference evidence="2 3" key="1">
    <citation type="submission" date="2017-04" db="EMBL/GenBank/DDBJ databases">
        <title>Draft genome sequence of Marssonina coronaria NL1: causal agent of apple blotch.</title>
        <authorList>
            <person name="Cheng Q."/>
        </authorList>
    </citation>
    <scope>NUCLEOTIDE SEQUENCE [LARGE SCALE GENOMIC DNA]</scope>
    <source>
        <strain evidence="2 3">NL1</strain>
    </source>
</reference>
<proteinExistence type="predicted"/>
<feature type="compositionally biased region" description="Pro residues" evidence="1">
    <location>
        <begin position="1098"/>
        <end position="1107"/>
    </location>
</feature>
<feature type="compositionally biased region" description="Acidic residues" evidence="1">
    <location>
        <begin position="1325"/>
        <end position="1337"/>
    </location>
</feature>
<dbReference type="Proteomes" id="UP000242519">
    <property type="component" value="Unassembled WGS sequence"/>
</dbReference>
<feature type="compositionally biased region" description="Basic residues" evidence="1">
    <location>
        <begin position="1203"/>
        <end position="1213"/>
    </location>
</feature>
<evidence type="ECO:0000256" key="1">
    <source>
        <dbReference type="SAM" id="MobiDB-lite"/>
    </source>
</evidence>
<feature type="region of interest" description="Disordered" evidence="1">
    <location>
        <begin position="598"/>
        <end position="673"/>
    </location>
</feature>
<feature type="compositionally biased region" description="Polar residues" evidence="1">
    <location>
        <begin position="1296"/>
        <end position="1308"/>
    </location>
</feature>
<feature type="region of interest" description="Disordered" evidence="1">
    <location>
        <begin position="1199"/>
        <end position="1386"/>
    </location>
</feature>
<dbReference type="EMBL" id="MZNU01000074">
    <property type="protein sequence ID" value="OWP05442.1"/>
    <property type="molecule type" value="Genomic_DNA"/>
</dbReference>
<feature type="compositionally biased region" description="Basic and acidic residues" evidence="1">
    <location>
        <begin position="1253"/>
        <end position="1287"/>
    </location>
</feature>
<feature type="region of interest" description="Disordered" evidence="1">
    <location>
        <begin position="908"/>
        <end position="980"/>
    </location>
</feature>